<proteinExistence type="inferred from homology"/>
<dbReference type="HAMAP" id="MF_00302">
    <property type="entry name" value="ClpS"/>
    <property type="match status" value="1"/>
</dbReference>
<dbReference type="Gene3D" id="3.30.1390.10">
    <property type="match status" value="1"/>
</dbReference>
<evidence type="ECO:0000313" key="3">
    <source>
        <dbReference type="EMBL" id="NBR93337.1"/>
    </source>
</evidence>
<evidence type="ECO:0000259" key="2">
    <source>
        <dbReference type="Pfam" id="PF02617"/>
    </source>
</evidence>
<dbReference type="NCBIfam" id="NF000668">
    <property type="entry name" value="PRK00033.1-1"/>
    <property type="match status" value="1"/>
</dbReference>
<accession>A0A965GCT6</accession>
<sequence>MKFTHRNTYSRQATVSTADTEVTPSDSVEDFLRTLSDKVWITIVWDDPINLMSYVTHVFMVVFGYSRAKSHELMLKVHNEGKAVVSSGTREEMEHDVAMLHEYGLWATLQKSE</sequence>
<dbReference type="EMBL" id="RFXN01000002">
    <property type="protein sequence ID" value="NBR93337.1"/>
    <property type="molecule type" value="Genomic_DNA"/>
</dbReference>
<comment type="similarity">
    <text evidence="1">Belongs to the ClpS family.</text>
</comment>
<dbReference type="GO" id="GO:0030163">
    <property type="term" value="P:protein catabolic process"/>
    <property type="evidence" value="ECO:0007669"/>
    <property type="project" value="InterPro"/>
</dbReference>
<comment type="subunit">
    <text evidence="1">Binds to the N-terminal domain of the chaperone ClpA.</text>
</comment>
<dbReference type="GO" id="GO:0008233">
    <property type="term" value="F:peptidase activity"/>
    <property type="evidence" value="ECO:0007669"/>
    <property type="project" value="UniProtKB-KW"/>
</dbReference>
<dbReference type="InterPro" id="IPR022935">
    <property type="entry name" value="ClpS"/>
</dbReference>
<gene>
    <name evidence="1 3" type="primary">clpS</name>
    <name evidence="3" type="ORF">EBT44_00480</name>
</gene>
<dbReference type="InterPro" id="IPR014719">
    <property type="entry name" value="Ribosomal_bL12_C/ClpS-like"/>
</dbReference>
<dbReference type="InterPro" id="IPR003769">
    <property type="entry name" value="ClpS_core"/>
</dbReference>
<dbReference type="GO" id="GO:0006508">
    <property type="term" value="P:proteolysis"/>
    <property type="evidence" value="ECO:0007669"/>
    <property type="project" value="UniProtKB-UniRule"/>
</dbReference>
<dbReference type="Proteomes" id="UP000740727">
    <property type="component" value="Unassembled WGS sequence"/>
</dbReference>
<keyword evidence="3" id="KW-0645">Protease</keyword>
<dbReference type="AlphaFoldDB" id="A0A965GCT6"/>
<evidence type="ECO:0000256" key="1">
    <source>
        <dbReference type="HAMAP-Rule" id="MF_00302"/>
    </source>
</evidence>
<reference evidence="3" key="1">
    <citation type="submission" date="2018-10" db="EMBL/GenBank/DDBJ databases">
        <title>Iterative Subtractive Binning of Freshwater Chronoseries Metagenomes Recovers Nearly Complete Genomes from over Four Hundred Novel Species.</title>
        <authorList>
            <person name="Rodriguez-R L.M."/>
            <person name="Tsementzi D."/>
            <person name="Luo C."/>
            <person name="Konstantinidis K.T."/>
        </authorList>
    </citation>
    <scope>NUCLEOTIDE SEQUENCE</scope>
    <source>
        <strain evidence="3">WB5_2A_028</strain>
    </source>
</reference>
<dbReference type="Pfam" id="PF02617">
    <property type="entry name" value="ClpS"/>
    <property type="match status" value="1"/>
</dbReference>
<comment type="caution">
    <text evidence="3">The sequence shown here is derived from an EMBL/GenBank/DDBJ whole genome shotgun (WGS) entry which is preliminary data.</text>
</comment>
<name>A0A965GCT6_9PROT</name>
<protein>
    <recommendedName>
        <fullName evidence="1">ATP-dependent Clp protease adapter protein ClpS</fullName>
    </recommendedName>
</protein>
<dbReference type="SUPFAM" id="SSF54736">
    <property type="entry name" value="ClpS-like"/>
    <property type="match status" value="1"/>
</dbReference>
<comment type="function">
    <text evidence="1">Involved in the modulation of the specificity of the ClpAP-mediated ATP-dependent protein degradation.</text>
</comment>
<evidence type="ECO:0000313" key="4">
    <source>
        <dbReference type="Proteomes" id="UP000740727"/>
    </source>
</evidence>
<feature type="domain" description="Adaptor protein ClpS core" evidence="2">
    <location>
        <begin position="37"/>
        <end position="108"/>
    </location>
</feature>
<keyword evidence="3" id="KW-0378">Hydrolase</keyword>
<organism evidence="3 4">
    <name type="scientific">Candidatus Fonsibacter lacus</name>
    <dbReference type="NCBI Taxonomy" id="2576439"/>
    <lineage>
        <taxon>Bacteria</taxon>
        <taxon>Pseudomonadati</taxon>
        <taxon>Pseudomonadota</taxon>
        <taxon>Alphaproteobacteria</taxon>
        <taxon>Candidatus Pelagibacterales</taxon>
        <taxon>Candidatus Pelagibacterales incertae sedis</taxon>
        <taxon>Candidatus Fonsibacter</taxon>
    </lineage>
</organism>